<keyword evidence="9" id="KW-1185">Reference proteome</keyword>
<dbReference type="PROSITE" id="PS00022">
    <property type="entry name" value="EGF_1"/>
    <property type="match status" value="1"/>
</dbReference>
<dbReference type="InterPro" id="IPR049258">
    <property type="entry name" value="ODAD1_CC"/>
</dbReference>
<dbReference type="OrthoDB" id="6766775at2759"/>
<feature type="disulfide bond" evidence="4">
    <location>
        <begin position="557"/>
        <end position="567"/>
    </location>
</feature>
<dbReference type="InterPro" id="IPR003586">
    <property type="entry name" value="Hint_dom_C"/>
</dbReference>
<feature type="region of interest" description="Disordered" evidence="6">
    <location>
        <begin position="465"/>
        <end position="513"/>
    </location>
</feature>
<dbReference type="CDD" id="cd00081">
    <property type="entry name" value="Hint"/>
    <property type="match status" value="1"/>
</dbReference>
<feature type="disulfide bond" evidence="4">
    <location>
        <begin position="582"/>
        <end position="591"/>
    </location>
</feature>
<protein>
    <recommendedName>
        <fullName evidence="7">EGF-like domain-containing protein</fullName>
    </recommendedName>
</protein>
<sequence>MPRPRSARSDTSDADLEGMAEQELVKLQRQYRIMEGDRAAYTEESQNLIRKQKASIGQLESEKQELLKELRLAESRSNQDKDDVNTDTLVTLAEVKDENETDIDEEKKMHIELDAEIRKWEKKIKDQHKNMGGVHMSSQHTVQMQKTVRTLENRLDQSKQAFCKQLSENAKQRDEIESLRVERNRFDNLYKKLEKELQQLQKKKGELIESSTQAYDARDEAQAKIILLKEKADKDLQQHQAEMKELLRVIDHDRALREFMGIKGQERQEDPQLVAWRQKKEAQEAERKKESQEDSVETYEMAFERIREMTGEDDLDLLVNRFIEVEDRNFALFNFVNEQNNEIEKLNDEIKDIENEIEKFKLTGIELEDKRKKILKELEEQQASSSKEADEYEQKNKEISKILDQLRAGIDSLFNKINCDRSAIDDMLGAASGVTDSNMIQYLGIIEQRTNELLAIQSYIGSKDTENRFEKTGPGLLGEGPAAPQQQLPILPPSVGDEYDSEGSDASEDEARPFTRAELQSRVMKTVRKRESAAKKDAHKYDLSNAREKTQKSRIHCSTGPCVNGYCHSSNFDRGKSRWCICDPGYTGQECNTSTIYPLNDDCIVSTSSNPLVRGVYCYCGQTQALLYSNHSLSMCGCKGGQMRKLDGTCTAIAHQNKFCNGKICDHGVCVDAYCLCDMGWEGDRCDTYKDVTYDLCPVDSISHCKLCRLYPFTKSGVVCDIIAEGENHTNVKLQLIDGSFVKRINKDHDEKLGGCFPPDSLVIGANNKTIKMKSLRVGETILTVDAHGRYTYTKVILMFHNDSKGKLKYRKIVTENGHSIEISLEHLIYTAKRRNDKIQAKTAGKIKEGDFIHVFDKYRGNTKAVRVIHISEEVKTGLYAPLTETGNLIVDDHLVSSYATYEDQDLVHFIFLPWRLAFKFNAWMWDHEPYVPMESGAHWSLKGFFMFANLRCYLFNEEYCEYMNF</sequence>
<dbReference type="InterPro" id="IPR036844">
    <property type="entry name" value="Hint_dom_sf"/>
</dbReference>
<dbReference type="GO" id="GO:0005930">
    <property type="term" value="C:axoneme"/>
    <property type="evidence" value="ECO:0007669"/>
    <property type="project" value="TreeGrafter"/>
</dbReference>
<keyword evidence="2" id="KW-0732">Signal</keyword>
<dbReference type="Gene3D" id="2.170.16.10">
    <property type="entry name" value="Hedgehog/Intein (Hint) domain"/>
    <property type="match status" value="1"/>
</dbReference>
<evidence type="ECO:0000256" key="4">
    <source>
        <dbReference type="PROSITE-ProRule" id="PRU00076"/>
    </source>
</evidence>
<dbReference type="Pfam" id="PF21773">
    <property type="entry name" value="ODAD1_CC"/>
    <property type="match status" value="1"/>
</dbReference>
<feature type="coiled-coil region" evidence="5">
    <location>
        <begin position="273"/>
        <end position="302"/>
    </location>
</feature>
<dbReference type="PROSITE" id="PS50817">
    <property type="entry name" value="INTEIN_N_TER"/>
    <property type="match status" value="1"/>
</dbReference>
<feature type="region of interest" description="Disordered" evidence="6">
    <location>
        <begin position="1"/>
        <end position="20"/>
    </location>
</feature>
<evidence type="ECO:0000313" key="8">
    <source>
        <dbReference type="EMBL" id="CAC5419212.1"/>
    </source>
</evidence>
<evidence type="ECO:0000256" key="3">
    <source>
        <dbReference type="ARBA" id="ARBA00023054"/>
    </source>
</evidence>
<dbReference type="Pfam" id="PF01079">
    <property type="entry name" value="Hint"/>
    <property type="match status" value="1"/>
</dbReference>
<dbReference type="Proteomes" id="UP000507470">
    <property type="component" value="Unassembled WGS sequence"/>
</dbReference>
<reference evidence="8 9" key="1">
    <citation type="submission" date="2020-06" db="EMBL/GenBank/DDBJ databases">
        <authorList>
            <person name="Li R."/>
            <person name="Bekaert M."/>
        </authorList>
    </citation>
    <scope>NUCLEOTIDE SEQUENCE [LARGE SCALE GENOMIC DNA]</scope>
    <source>
        <strain evidence="9">wild</strain>
    </source>
</reference>
<dbReference type="GO" id="GO:0016540">
    <property type="term" value="P:protein autoprocessing"/>
    <property type="evidence" value="ECO:0007669"/>
    <property type="project" value="InterPro"/>
</dbReference>
<dbReference type="AlphaFoldDB" id="A0A6J8EHL8"/>
<dbReference type="Gene3D" id="2.10.25.10">
    <property type="entry name" value="Laminin"/>
    <property type="match status" value="2"/>
</dbReference>
<dbReference type="InterPro" id="IPR051876">
    <property type="entry name" value="ODA-DC/CCD"/>
</dbReference>
<evidence type="ECO:0000259" key="7">
    <source>
        <dbReference type="PROSITE" id="PS50026"/>
    </source>
</evidence>
<dbReference type="PANTHER" id="PTHR21694:SF35">
    <property type="entry name" value="OUTER DYNEIN ARM-DOCKING COMPLEX SUBUNIT 1"/>
    <property type="match status" value="1"/>
</dbReference>
<comment type="caution">
    <text evidence="4">Lacks conserved residue(s) required for the propagation of feature annotation.</text>
</comment>
<dbReference type="SMART" id="SM00306">
    <property type="entry name" value="HintN"/>
    <property type="match status" value="1"/>
</dbReference>
<dbReference type="PROSITE" id="PS01186">
    <property type="entry name" value="EGF_2"/>
    <property type="match status" value="1"/>
</dbReference>
<feature type="compositionally biased region" description="Acidic residues" evidence="6">
    <location>
        <begin position="497"/>
        <end position="508"/>
    </location>
</feature>
<gene>
    <name evidence="8" type="ORF">MCOR_51587</name>
</gene>
<name>A0A6J8EHL8_MYTCO</name>
<dbReference type="GO" id="GO:0007267">
    <property type="term" value="P:cell-cell signaling"/>
    <property type="evidence" value="ECO:0007669"/>
    <property type="project" value="InterPro"/>
</dbReference>
<keyword evidence="1" id="KW-0217">Developmental protein</keyword>
<accession>A0A6J8EHL8</accession>
<dbReference type="SMART" id="SM00305">
    <property type="entry name" value="HintC"/>
    <property type="match status" value="1"/>
</dbReference>
<dbReference type="EMBL" id="CACVKT020009002">
    <property type="protein sequence ID" value="CAC5419212.1"/>
    <property type="molecule type" value="Genomic_DNA"/>
</dbReference>
<dbReference type="SUPFAM" id="SSF57196">
    <property type="entry name" value="EGF/Laminin"/>
    <property type="match status" value="1"/>
</dbReference>
<dbReference type="InterPro" id="IPR001657">
    <property type="entry name" value="Hedgehog"/>
</dbReference>
<proteinExistence type="predicted"/>
<evidence type="ECO:0000256" key="2">
    <source>
        <dbReference type="ARBA" id="ARBA00022729"/>
    </source>
</evidence>
<feature type="domain" description="EGF-like" evidence="7">
    <location>
        <begin position="553"/>
        <end position="592"/>
    </location>
</feature>
<dbReference type="GO" id="GO:0016539">
    <property type="term" value="P:intein-mediated protein splicing"/>
    <property type="evidence" value="ECO:0007669"/>
    <property type="project" value="InterPro"/>
</dbReference>
<dbReference type="GO" id="GO:0036158">
    <property type="term" value="P:outer dynein arm assembly"/>
    <property type="evidence" value="ECO:0007669"/>
    <property type="project" value="TreeGrafter"/>
</dbReference>
<dbReference type="InterPro" id="IPR003587">
    <property type="entry name" value="Hint_dom_N"/>
</dbReference>
<dbReference type="PROSITE" id="PS50026">
    <property type="entry name" value="EGF_3"/>
    <property type="match status" value="1"/>
</dbReference>
<keyword evidence="4" id="KW-0245">EGF-like domain</keyword>
<dbReference type="PANTHER" id="PTHR21694">
    <property type="entry name" value="COILED-COIL DOMAIN-CONTAINING PROTEIN 63"/>
    <property type="match status" value="1"/>
</dbReference>
<feature type="coiled-coil region" evidence="5">
    <location>
        <begin position="336"/>
        <end position="409"/>
    </location>
</feature>
<dbReference type="InterPro" id="IPR001767">
    <property type="entry name" value="Hedgehog_Hint"/>
</dbReference>
<dbReference type="SMART" id="SM00181">
    <property type="entry name" value="EGF"/>
    <property type="match status" value="2"/>
</dbReference>
<evidence type="ECO:0000313" key="9">
    <source>
        <dbReference type="Proteomes" id="UP000507470"/>
    </source>
</evidence>
<evidence type="ECO:0000256" key="1">
    <source>
        <dbReference type="ARBA" id="ARBA00022473"/>
    </source>
</evidence>
<evidence type="ECO:0000256" key="6">
    <source>
        <dbReference type="SAM" id="MobiDB-lite"/>
    </source>
</evidence>
<feature type="compositionally biased region" description="Low complexity" evidence="6">
    <location>
        <begin position="479"/>
        <end position="489"/>
    </location>
</feature>
<dbReference type="InterPro" id="IPR000742">
    <property type="entry name" value="EGF"/>
</dbReference>
<keyword evidence="4" id="KW-1015">Disulfide bond</keyword>
<organism evidence="8 9">
    <name type="scientific">Mytilus coruscus</name>
    <name type="common">Sea mussel</name>
    <dbReference type="NCBI Taxonomy" id="42192"/>
    <lineage>
        <taxon>Eukaryota</taxon>
        <taxon>Metazoa</taxon>
        <taxon>Spiralia</taxon>
        <taxon>Lophotrochozoa</taxon>
        <taxon>Mollusca</taxon>
        <taxon>Bivalvia</taxon>
        <taxon>Autobranchia</taxon>
        <taxon>Pteriomorphia</taxon>
        <taxon>Mytilida</taxon>
        <taxon>Mytiloidea</taxon>
        <taxon>Mytilidae</taxon>
        <taxon>Mytilinae</taxon>
        <taxon>Mytilus</taxon>
    </lineage>
</organism>
<dbReference type="InterPro" id="IPR006141">
    <property type="entry name" value="Intein_N"/>
</dbReference>
<dbReference type="GO" id="GO:0048731">
    <property type="term" value="P:system development"/>
    <property type="evidence" value="ECO:0007669"/>
    <property type="project" value="UniProtKB-ARBA"/>
</dbReference>
<dbReference type="GO" id="GO:0003341">
    <property type="term" value="P:cilium movement"/>
    <property type="evidence" value="ECO:0007669"/>
    <property type="project" value="TreeGrafter"/>
</dbReference>
<feature type="region of interest" description="Disordered" evidence="6">
    <location>
        <begin position="526"/>
        <end position="545"/>
    </location>
</feature>
<dbReference type="PRINTS" id="PR00632">
    <property type="entry name" value="SONICHHOG"/>
</dbReference>
<evidence type="ECO:0000256" key="5">
    <source>
        <dbReference type="SAM" id="Coils"/>
    </source>
</evidence>
<feature type="compositionally biased region" description="Basic and acidic residues" evidence="6">
    <location>
        <begin position="529"/>
        <end position="545"/>
    </location>
</feature>
<dbReference type="SUPFAM" id="SSF51294">
    <property type="entry name" value="Hedgehog/intein (Hint) domain"/>
    <property type="match status" value="1"/>
</dbReference>
<keyword evidence="3 5" id="KW-0175">Coiled coil</keyword>
<feature type="coiled-coil region" evidence="5">
    <location>
        <begin position="24"/>
        <end position="249"/>
    </location>
</feature>